<dbReference type="Gene3D" id="1.10.287.70">
    <property type="match status" value="2"/>
</dbReference>
<accession>A0A139AUQ5</accession>
<feature type="transmembrane region" description="Helical" evidence="10">
    <location>
        <begin position="637"/>
        <end position="656"/>
    </location>
</feature>
<dbReference type="AlphaFoldDB" id="A0A139AUQ5"/>
<keyword evidence="2 8" id="KW-0813">Transport</keyword>
<dbReference type="InterPro" id="IPR013099">
    <property type="entry name" value="K_chnl_dom"/>
</dbReference>
<evidence type="ECO:0000256" key="10">
    <source>
        <dbReference type="SAM" id="Phobius"/>
    </source>
</evidence>
<comment type="subcellular location">
    <subcellularLocation>
        <location evidence="1">Membrane</location>
        <topology evidence="1">Multi-pass membrane protein</topology>
    </subcellularLocation>
</comment>
<keyword evidence="5 8" id="KW-0406">Ion transport</keyword>
<feature type="compositionally biased region" description="Low complexity" evidence="9">
    <location>
        <begin position="691"/>
        <end position="703"/>
    </location>
</feature>
<feature type="compositionally biased region" description="Basic and acidic residues" evidence="9">
    <location>
        <begin position="352"/>
        <end position="362"/>
    </location>
</feature>
<organism evidence="12 13">
    <name type="scientific">Gonapodya prolifera (strain JEL478)</name>
    <name type="common">Monoblepharis prolifera</name>
    <dbReference type="NCBI Taxonomy" id="1344416"/>
    <lineage>
        <taxon>Eukaryota</taxon>
        <taxon>Fungi</taxon>
        <taxon>Fungi incertae sedis</taxon>
        <taxon>Chytridiomycota</taxon>
        <taxon>Chytridiomycota incertae sedis</taxon>
        <taxon>Monoblepharidomycetes</taxon>
        <taxon>Monoblepharidales</taxon>
        <taxon>Gonapodyaceae</taxon>
        <taxon>Gonapodya</taxon>
    </lineage>
</organism>
<evidence type="ECO:0000256" key="2">
    <source>
        <dbReference type="ARBA" id="ARBA00022448"/>
    </source>
</evidence>
<feature type="region of interest" description="Disordered" evidence="9">
    <location>
        <begin position="675"/>
        <end position="880"/>
    </location>
</feature>
<dbReference type="GO" id="GO:0005886">
    <property type="term" value="C:plasma membrane"/>
    <property type="evidence" value="ECO:0007669"/>
    <property type="project" value="TreeGrafter"/>
</dbReference>
<feature type="compositionally biased region" description="Basic residues" evidence="9">
    <location>
        <begin position="704"/>
        <end position="714"/>
    </location>
</feature>
<dbReference type="EMBL" id="KQ965735">
    <property type="protein sequence ID" value="KXS20447.1"/>
    <property type="molecule type" value="Genomic_DNA"/>
</dbReference>
<evidence type="ECO:0000313" key="13">
    <source>
        <dbReference type="Proteomes" id="UP000070544"/>
    </source>
</evidence>
<evidence type="ECO:0000256" key="8">
    <source>
        <dbReference type="RuleBase" id="RU003857"/>
    </source>
</evidence>
<proteinExistence type="inferred from homology"/>
<comment type="similarity">
    <text evidence="8">Belongs to the two pore domain potassium channel (TC 1.A.1.8) family.</text>
</comment>
<evidence type="ECO:0000256" key="6">
    <source>
        <dbReference type="ARBA" id="ARBA00023136"/>
    </source>
</evidence>
<dbReference type="SUPFAM" id="SSF81324">
    <property type="entry name" value="Voltage-gated potassium channels"/>
    <property type="match status" value="2"/>
</dbReference>
<feature type="compositionally biased region" description="Basic residues" evidence="9">
    <location>
        <begin position="679"/>
        <end position="690"/>
    </location>
</feature>
<dbReference type="PANTHER" id="PTHR11003">
    <property type="entry name" value="POTASSIUM CHANNEL, SUBFAMILY K"/>
    <property type="match status" value="1"/>
</dbReference>
<keyword evidence="3 8" id="KW-0812">Transmembrane</keyword>
<feature type="transmembrane region" description="Helical" evidence="10">
    <location>
        <begin position="576"/>
        <end position="596"/>
    </location>
</feature>
<dbReference type="Proteomes" id="UP000070544">
    <property type="component" value="Unassembled WGS sequence"/>
</dbReference>
<evidence type="ECO:0000256" key="4">
    <source>
        <dbReference type="ARBA" id="ARBA00022989"/>
    </source>
</evidence>
<dbReference type="Pfam" id="PF07885">
    <property type="entry name" value="Ion_trans_2"/>
    <property type="match status" value="2"/>
</dbReference>
<feature type="transmembrane region" description="Helical" evidence="10">
    <location>
        <begin position="72"/>
        <end position="95"/>
    </location>
</feature>
<dbReference type="InterPro" id="IPR003280">
    <property type="entry name" value="2pore_dom_K_chnl"/>
</dbReference>
<dbReference type="STRING" id="1344416.A0A139AUQ5"/>
<dbReference type="OrthoDB" id="297496at2759"/>
<keyword evidence="7 8" id="KW-0407">Ion channel</keyword>
<evidence type="ECO:0000313" key="12">
    <source>
        <dbReference type="EMBL" id="KXS20447.1"/>
    </source>
</evidence>
<feature type="domain" description="Potassium channel" evidence="11">
    <location>
        <begin position="79"/>
        <end position="150"/>
    </location>
</feature>
<gene>
    <name evidence="12" type="ORF">M427DRAFT_52069</name>
</gene>
<keyword evidence="4 10" id="KW-1133">Transmembrane helix</keyword>
<sequence>MAAALSSFITITGVPLPTDVRYTEGFYYAFASFSLALLVTSARTHDVLNRRRLWGGLHLKDRLGMTDRQKQLVLLVVLMTFFLIASAGFFAAVEGWNYDDAVYFCVVAFLTIGFGDFSPATFFGRVGVLVLGFVGVTMFGVLIWAIREVILELLTVSLAGTFAELFAFHSDDFHGTFAEEVKSHLDPNDAIPPTATASDCQTCDTDPVGAGPANPLHAHFLVPSIRPTDNSIRGRSRSRSPSRAFEISPRTTQYGTVALVPEVEVKVHHHHHHGHHHHGAHHERVHHEAQHRAHIQLDAPKAQSLDLRKAVTFRLGELVGLRPGTEQSENNEVEWGDEESERGRPRRIVVRRRSDEREDGRQTRRRKSSSGSEPRPRGSVNSKNGDNASSLGKQSSIPESVIISGRAQKDQAPAIALEITGVDGEVVVDGAPPASVSPVLPPLLSASPMDLTQEELDRHFGGAQNATDVAEKRTAEEQTLFEKTPPSTLREAPAKKRRSGLSIPSMPSTRRLSAIITKEIQKEIRSASQDPSNAEPPVTITLSRGDHLPALSITTSAPITEQHVETLTKAHLDDQIFWSFVLFCTHVVIFGTLFAYMEGWGEGSGWGWLDGMYFCFVAMSTIGFGDYVLHNLNTRTLFVGYMLLAIPNLAYLGSVISERLLDEWSVHTKNIEEEDEVRKRRRRIRSKSPSRRSGSVRSGGSKSSLKRRGVLSKRRPNEAGLQASTPLVIHEPHFGAQPGHGILKRSDSEGHADAVGAISQPGVSTGGSRGQERERSKKSSSVVALLEPEEDESDVSQSSYTSESYSSASYTTESYTSSSSHPGSKPHSLSSTPQKNTGIGDSESGSDDDVSGNRTTRRRESHVSTADSARSEQVAGDMEL</sequence>
<keyword evidence="13" id="KW-1185">Reference proteome</keyword>
<dbReference type="GO" id="GO:0030322">
    <property type="term" value="P:stabilization of membrane potential"/>
    <property type="evidence" value="ECO:0007669"/>
    <property type="project" value="TreeGrafter"/>
</dbReference>
<evidence type="ECO:0000256" key="5">
    <source>
        <dbReference type="ARBA" id="ARBA00023065"/>
    </source>
</evidence>
<feature type="compositionally biased region" description="Basic residues" evidence="9">
    <location>
        <begin position="267"/>
        <end position="284"/>
    </location>
</feature>
<evidence type="ECO:0000259" key="11">
    <source>
        <dbReference type="Pfam" id="PF07885"/>
    </source>
</evidence>
<name>A0A139AUQ5_GONPJ</name>
<evidence type="ECO:0000256" key="9">
    <source>
        <dbReference type="SAM" id="MobiDB-lite"/>
    </source>
</evidence>
<dbReference type="PANTHER" id="PTHR11003:SF291">
    <property type="entry name" value="IP11374P"/>
    <property type="match status" value="1"/>
</dbReference>
<reference evidence="12 13" key="1">
    <citation type="journal article" date="2015" name="Genome Biol. Evol.">
        <title>Phylogenomic analyses indicate that early fungi evolved digesting cell walls of algal ancestors of land plants.</title>
        <authorList>
            <person name="Chang Y."/>
            <person name="Wang S."/>
            <person name="Sekimoto S."/>
            <person name="Aerts A.L."/>
            <person name="Choi C."/>
            <person name="Clum A."/>
            <person name="LaButti K.M."/>
            <person name="Lindquist E.A."/>
            <person name="Yee Ngan C."/>
            <person name="Ohm R.A."/>
            <person name="Salamov A.A."/>
            <person name="Grigoriev I.V."/>
            <person name="Spatafora J.W."/>
            <person name="Berbee M.L."/>
        </authorList>
    </citation>
    <scope>NUCLEOTIDE SEQUENCE [LARGE SCALE GENOMIC DNA]</scope>
    <source>
        <strain evidence="12 13">JEL478</strain>
    </source>
</reference>
<feature type="domain" description="Potassium channel" evidence="11">
    <location>
        <begin position="584"/>
        <end position="660"/>
    </location>
</feature>
<feature type="compositionally biased region" description="Polar residues" evidence="9">
    <location>
        <begin position="380"/>
        <end position="397"/>
    </location>
</feature>
<evidence type="ECO:0000256" key="7">
    <source>
        <dbReference type="ARBA" id="ARBA00023303"/>
    </source>
</evidence>
<dbReference type="GO" id="GO:0015271">
    <property type="term" value="F:outward rectifier potassium channel activity"/>
    <property type="evidence" value="ECO:0007669"/>
    <property type="project" value="TreeGrafter"/>
</dbReference>
<evidence type="ECO:0000256" key="3">
    <source>
        <dbReference type="ARBA" id="ARBA00022692"/>
    </source>
</evidence>
<feature type="region of interest" description="Disordered" evidence="9">
    <location>
        <begin position="324"/>
        <end position="397"/>
    </location>
</feature>
<feature type="transmembrane region" description="Helical" evidence="10">
    <location>
        <begin position="608"/>
        <end position="625"/>
    </location>
</feature>
<feature type="compositionally biased region" description="Low complexity" evidence="9">
    <location>
        <begin position="795"/>
        <end position="831"/>
    </location>
</feature>
<feature type="compositionally biased region" description="Acidic residues" evidence="9">
    <location>
        <begin position="329"/>
        <end position="340"/>
    </location>
</feature>
<keyword evidence="6 10" id="KW-0472">Membrane</keyword>
<feature type="region of interest" description="Disordered" evidence="9">
    <location>
        <begin position="267"/>
        <end position="290"/>
    </location>
</feature>
<evidence type="ECO:0000256" key="1">
    <source>
        <dbReference type="ARBA" id="ARBA00004141"/>
    </source>
</evidence>
<feature type="transmembrane region" description="Helical" evidence="10">
    <location>
        <begin position="126"/>
        <end position="146"/>
    </location>
</feature>
<feature type="transmembrane region" description="Helical" evidence="10">
    <location>
        <begin position="25"/>
        <end position="42"/>
    </location>
</feature>
<dbReference type="PRINTS" id="PR01333">
    <property type="entry name" value="2POREKCHANEL"/>
</dbReference>
<protein>
    <submittedName>
        <fullName evidence="12">Voltage-gated potassium channel</fullName>
    </submittedName>
</protein>
<feature type="region of interest" description="Disordered" evidence="9">
    <location>
        <begin position="466"/>
        <end position="506"/>
    </location>
</feature>
<feature type="compositionally biased region" description="Low complexity" evidence="9">
    <location>
        <begin position="369"/>
        <end position="379"/>
    </location>
</feature>
<dbReference type="GO" id="GO:0022841">
    <property type="term" value="F:potassium ion leak channel activity"/>
    <property type="evidence" value="ECO:0007669"/>
    <property type="project" value="TreeGrafter"/>
</dbReference>